<dbReference type="AlphaFoldDB" id="A0A6N6M5W9"/>
<name>A0A6N6M5W9_9FLAO</name>
<keyword evidence="2" id="KW-1185">Reference proteome</keyword>
<accession>A0A6N6M5W9</accession>
<dbReference type="EMBL" id="WACR01000009">
    <property type="protein sequence ID" value="KAB1063223.1"/>
    <property type="molecule type" value="Genomic_DNA"/>
</dbReference>
<dbReference type="RefSeq" id="WP_151169307.1">
    <property type="nucleotide sequence ID" value="NZ_WACR01000009.1"/>
</dbReference>
<proteinExistence type="predicted"/>
<protein>
    <submittedName>
        <fullName evidence="1">Uncharacterized protein</fullName>
    </submittedName>
</protein>
<gene>
    <name evidence="1" type="ORF">F3059_11310</name>
</gene>
<comment type="caution">
    <text evidence="1">The sequence shown here is derived from an EMBL/GenBank/DDBJ whole genome shotgun (WGS) entry which is preliminary data.</text>
</comment>
<evidence type="ECO:0000313" key="2">
    <source>
        <dbReference type="Proteomes" id="UP000435357"/>
    </source>
</evidence>
<sequence length="117" mass="13599">MAKWLLAISLFVLFSCDREERTWRVQYEINLLENDQASVRAIYRNSDNADVSESPIDKNIWRSPVYDDFKEGDEAYIRVERLTGDADYEISILRDGAVHESDQLKAGQTEIEVRRGI</sequence>
<reference evidence="1 2" key="1">
    <citation type="submission" date="2019-09" db="EMBL/GenBank/DDBJ databases">
        <title>Genomes of Cryomorphaceae.</title>
        <authorList>
            <person name="Bowman J.P."/>
        </authorList>
    </citation>
    <scope>NUCLEOTIDE SEQUENCE [LARGE SCALE GENOMIC DNA]</scope>
    <source>
        <strain evidence="1 2">KCTC 52047</strain>
    </source>
</reference>
<organism evidence="1 2">
    <name type="scientific">Salibacter halophilus</name>
    <dbReference type="NCBI Taxonomy" id="1803916"/>
    <lineage>
        <taxon>Bacteria</taxon>
        <taxon>Pseudomonadati</taxon>
        <taxon>Bacteroidota</taxon>
        <taxon>Flavobacteriia</taxon>
        <taxon>Flavobacteriales</taxon>
        <taxon>Salibacteraceae</taxon>
        <taxon>Salibacter</taxon>
    </lineage>
</organism>
<dbReference type="PROSITE" id="PS51257">
    <property type="entry name" value="PROKAR_LIPOPROTEIN"/>
    <property type="match status" value="1"/>
</dbReference>
<evidence type="ECO:0000313" key="1">
    <source>
        <dbReference type="EMBL" id="KAB1063223.1"/>
    </source>
</evidence>
<dbReference type="Proteomes" id="UP000435357">
    <property type="component" value="Unassembled WGS sequence"/>
</dbReference>